<evidence type="ECO:0000256" key="1">
    <source>
        <dbReference type="PROSITE-ProRule" id="PRU00706"/>
    </source>
</evidence>
<dbReference type="InterPro" id="IPR036850">
    <property type="entry name" value="NDK-like_dom_sf"/>
</dbReference>
<comment type="caution">
    <text evidence="3">The sequence shown here is derived from an EMBL/GenBank/DDBJ whole genome shotgun (WGS) entry which is preliminary data.</text>
</comment>
<proteinExistence type="inferred from homology"/>
<dbReference type="SUPFAM" id="SSF54919">
    <property type="entry name" value="Nucleoside diphosphate kinase, NDK"/>
    <property type="match status" value="1"/>
</dbReference>
<gene>
    <name evidence="3" type="ORF">GCM10010302_11000</name>
</gene>
<dbReference type="SMART" id="SM00562">
    <property type="entry name" value="NDK"/>
    <property type="match status" value="1"/>
</dbReference>
<comment type="similarity">
    <text evidence="1">Belongs to the NDK family.</text>
</comment>
<dbReference type="RefSeq" id="WP_344153257.1">
    <property type="nucleotide sequence ID" value="NZ_BAAABV010000009.1"/>
</dbReference>
<dbReference type="Proteomes" id="UP001501867">
    <property type="component" value="Unassembled WGS sequence"/>
</dbReference>
<name>A0ABP3ERX2_9ACTN</name>
<dbReference type="InterPro" id="IPR034907">
    <property type="entry name" value="NDK-like_dom"/>
</dbReference>
<feature type="domain" description="Nucleoside diphosphate kinase-like" evidence="2">
    <location>
        <begin position="9"/>
        <end position="153"/>
    </location>
</feature>
<sequence>MLEPDRFALLIVKPDGVAQHLTRLISHWTRDRGYKLRGFRELTLRPEHQLILDVDSHVGGRIDRQLSEVFYGLGPVHALLLQREGSRSSDEGSAAAELAGRFMGDALPHRARPGTLRGDFGALNPVFNLVHATNSTDDLDRDARALFDRPLVDLLGLNGARPDGIAQTPHLLRPFKLWSTVADVLTTWLGPGVVRPIDWPADSHGPSHPAAGAALMACARAAQRAGAEDGEVLTGVLDGNTSYAQFARQVPTVDTWRGYLAYTTLRHLTLCADTP</sequence>
<evidence type="ECO:0000313" key="4">
    <source>
        <dbReference type="Proteomes" id="UP001501867"/>
    </source>
</evidence>
<reference evidence="4" key="1">
    <citation type="journal article" date="2019" name="Int. J. Syst. Evol. Microbiol.">
        <title>The Global Catalogue of Microorganisms (GCM) 10K type strain sequencing project: providing services to taxonomists for standard genome sequencing and annotation.</title>
        <authorList>
            <consortium name="The Broad Institute Genomics Platform"/>
            <consortium name="The Broad Institute Genome Sequencing Center for Infectious Disease"/>
            <person name="Wu L."/>
            <person name="Ma J."/>
        </authorList>
    </citation>
    <scope>NUCLEOTIDE SEQUENCE [LARGE SCALE GENOMIC DNA]</scope>
    <source>
        <strain evidence="4">JCM 4505</strain>
    </source>
</reference>
<protein>
    <recommendedName>
        <fullName evidence="2">Nucleoside diphosphate kinase-like domain-containing protein</fullName>
    </recommendedName>
</protein>
<comment type="caution">
    <text evidence="1">Lacks conserved residue(s) required for the propagation of feature annotation.</text>
</comment>
<dbReference type="EMBL" id="BAAABV010000009">
    <property type="protein sequence ID" value="GAA0275147.1"/>
    <property type="molecule type" value="Genomic_DNA"/>
</dbReference>
<evidence type="ECO:0000259" key="2">
    <source>
        <dbReference type="SMART" id="SM00562"/>
    </source>
</evidence>
<dbReference type="Gene3D" id="3.30.70.141">
    <property type="entry name" value="Nucleoside diphosphate kinase-like domain"/>
    <property type="match status" value="1"/>
</dbReference>
<organism evidence="3 4">
    <name type="scientific">Streptomyces polychromogenes</name>
    <dbReference type="NCBI Taxonomy" id="67342"/>
    <lineage>
        <taxon>Bacteria</taxon>
        <taxon>Bacillati</taxon>
        <taxon>Actinomycetota</taxon>
        <taxon>Actinomycetes</taxon>
        <taxon>Kitasatosporales</taxon>
        <taxon>Streptomycetaceae</taxon>
        <taxon>Streptomyces</taxon>
    </lineage>
</organism>
<accession>A0ABP3ERX2</accession>
<keyword evidence="4" id="KW-1185">Reference proteome</keyword>
<dbReference type="PROSITE" id="PS51374">
    <property type="entry name" value="NDPK_LIKE"/>
    <property type="match status" value="1"/>
</dbReference>
<evidence type="ECO:0000313" key="3">
    <source>
        <dbReference type="EMBL" id="GAA0275147.1"/>
    </source>
</evidence>
<dbReference type="Pfam" id="PF00334">
    <property type="entry name" value="NDK"/>
    <property type="match status" value="1"/>
</dbReference>